<dbReference type="EMBL" id="GHBR01002603">
    <property type="protein sequence ID" value="NDJ97322.1"/>
    <property type="molecule type" value="Transcribed_RNA"/>
</dbReference>
<reference evidence="2" key="1">
    <citation type="submission" date="2018-11" db="EMBL/GenBank/DDBJ databases">
        <title>Myxobolus squamalis genome and transcriptome.</title>
        <authorList>
            <person name="Yahalomi D."/>
            <person name="Atkinson S.D."/>
            <person name="Neuhof M."/>
            <person name="Chang E.S."/>
            <person name="Philippe H."/>
            <person name="Cartwright P."/>
            <person name="Bartholomew J.L."/>
            <person name="Huchon D."/>
        </authorList>
    </citation>
    <scope>NUCLEOTIDE SEQUENCE</scope>
    <source>
        <strain evidence="2">71B08</strain>
        <tissue evidence="2">Whole</tissue>
    </source>
</reference>
<accession>A0A6B2G1C2</accession>
<dbReference type="Pfam" id="PF10607">
    <property type="entry name" value="CTLH"/>
    <property type="match status" value="1"/>
</dbReference>
<protein>
    <submittedName>
        <fullName evidence="2">Glucose-induced degradation protein 8 homolog (Trinotate prediction)</fullName>
    </submittedName>
</protein>
<sequence length="230" mass="26014">MRFLTKVQDCGTKANMFKAATANLINKFNVQKNVLYFLIEMGLRRASEAFMGEGYIPTHVLTEIHTSEVYQSLNLRAQVVDAIMATDSAAAIQLIDTYYPELLKKNPIIHMKLLLLELGVLIKSRDTTRAIAFCQGPISSLFVSYPECISELQKYTLLMIAPDPFSARNSHLLCQARLNIVARDVSHDIISFYQPDYVFHEIMDLMRLHSYSKLYGDTSYDSNGEAETGV</sequence>
<dbReference type="InterPro" id="IPR024964">
    <property type="entry name" value="CTLH/CRA"/>
</dbReference>
<dbReference type="SMART" id="SM00668">
    <property type="entry name" value="CTLH"/>
    <property type="match status" value="1"/>
</dbReference>
<dbReference type="PROSITE" id="PS50897">
    <property type="entry name" value="CTLH"/>
    <property type="match status" value="1"/>
</dbReference>
<proteinExistence type="predicted"/>
<dbReference type="AlphaFoldDB" id="A0A6B2G1C2"/>
<name>A0A6B2G1C2_MYXSQ</name>
<evidence type="ECO:0000313" key="2">
    <source>
        <dbReference type="EMBL" id="NDJ97322.1"/>
    </source>
</evidence>
<organism evidence="2">
    <name type="scientific">Myxobolus squamalis</name>
    <name type="common">Myxosporean</name>
    <dbReference type="NCBI Taxonomy" id="59785"/>
    <lineage>
        <taxon>Eukaryota</taxon>
        <taxon>Metazoa</taxon>
        <taxon>Cnidaria</taxon>
        <taxon>Myxozoa</taxon>
        <taxon>Myxosporea</taxon>
        <taxon>Bivalvulida</taxon>
        <taxon>Platysporina</taxon>
        <taxon>Myxobolidae</taxon>
        <taxon>Myxobolus</taxon>
    </lineage>
</organism>
<dbReference type="InterPro" id="IPR006595">
    <property type="entry name" value="CTLH_C"/>
</dbReference>
<feature type="domain" description="CTLH" evidence="1">
    <location>
        <begin position="72"/>
        <end position="129"/>
    </location>
</feature>
<evidence type="ECO:0000259" key="1">
    <source>
        <dbReference type="PROSITE" id="PS50897"/>
    </source>
</evidence>